<dbReference type="Pfam" id="PF02335">
    <property type="entry name" value="Cytochrom_C552"/>
    <property type="match status" value="1"/>
</dbReference>
<name>A0A238VDC3_9FLAO</name>
<evidence type="ECO:0000259" key="3">
    <source>
        <dbReference type="Pfam" id="PF09699"/>
    </source>
</evidence>
<feature type="repeat" description="TPR" evidence="2">
    <location>
        <begin position="560"/>
        <end position="593"/>
    </location>
</feature>
<dbReference type="AlphaFoldDB" id="A0A238VDC3"/>
<proteinExistence type="predicted"/>
<feature type="domain" description="Doubled CXXCH motif" evidence="3">
    <location>
        <begin position="317"/>
        <end position="344"/>
    </location>
</feature>
<feature type="repeat" description="TPR" evidence="2">
    <location>
        <begin position="628"/>
        <end position="661"/>
    </location>
</feature>
<feature type="domain" description="Cytochrome c-552/4" evidence="4">
    <location>
        <begin position="51"/>
        <end position="76"/>
    </location>
</feature>
<dbReference type="EMBL" id="FZNT01000001">
    <property type="protein sequence ID" value="SNR32164.1"/>
    <property type="molecule type" value="Genomic_DNA"/>
</dbReference>
<keyword evidence="1" id="KW-0732">Signal</keyword>
<dbReference type="SUPFAM" id="SSF48452">
    <property type="entry name" value="TPR-like"/>
    <property type="match status" value="1"/>
</dbReference>
<dbReference type="Gene3D" id="1.10.1130.10">
    <property type="entry name" value="Flavocytochrome C3, Chain A"/>
    <property type="match status" value="3"/>
</dbReference>
<dbReference type="InterPro" id="IPR010177">
    <property type="entry name" value="Paired_CXXCH_1"/>
</dbReference>
<dbReference type="Gene3D" id="1.25.40.10">
    <property type="entry name" value="Tetratricopeptide repeat domain"/>
    <property type="match status" value="1"/>
</dbReference>
<dbReference type="Pfam" id="PF13431">
    <property type="entry name" value="TPR_17"/>
    <property type="match status" value="1"/>
</dbReference>
<organism evidence="5 6">
    <name type="scientific">Lutibacter agarilyticus</name>
    <dbReference type="NCBI Taxonomy" id="1109740"/>
    <lineage>
        <taxon>Bacteria</taxon>
        <taxon>Pseudomonadati</taxon>
        <taxon>Bacteroidota</taxon>
        <taxon>Flavobacteriia</taxon>
        <taxon>Flavobacteriales</taxon>
        <taxon>Flavobacteriaceae</taxon>
        <taxon>Lutibacter</taxon>
    </lineage>
</organism>
<evidence type="ECO:0000256" key="2">
    <source>
        <dbReference type="PROSITE-ProRule" id="PRU00339"/>
    </source>
</evidence>
<evidence type="ECO:0000259" key="4">
    <source>
        <dbReference type="Pfam" id="PF13435"/>
    </source>
</evidence>
<dbReference type="OrthoDB" id="9814800at2"/>
<dbReference type="GO" id="GO:0042279">
    <property type="term" value="F:nitrite reductase (cytochrome, ammonia-forming) activity"/>
    <property type="evidence" value="ECO:0007669"/>
    <property type="project" value="InterPro"/>
</dbReference>
<dbReference type="PROSITE" id="PS51257">
    <property type="entry name" value="PROKAR_LIPOPROTEIN"/>
    <property type="match status" value="1"/>
</dbReference>
<dbReference type="GO" id="GO:0042597">
    <property type="term" value="C:periplasmic space"/>
    <property type="evidence" value="ECO:0007669"/>
    <property type="project" value="InterPro"/>
</dbReference>
<dbReference type="SMART" id="SM00028">
    <property type="entry name" value="TPR"/>
    <property type="match status" value="5"/>
</dbReference>
<reference evidence="5 6" key="1">
    <citation type="submission" date="2017-06" db="EMBL/GenBank/DDBJ databases">
        <authorList>
            <person name="Kim H.J."/>
            <person name="Triplett B.A."/>
        </authorList>
    </citation>
    <scope>NUCLEOTIDE SEQUENCE [LARGE SCALE GENOMIC DNA]</scope>
    <source>
        <strain evidence="5 6">DSM 29150</strain>
    </source>
</reference>
<dbReference type="InterPro" id="IPR019734">
    <property type="entry name" value="TPR_rpt"/>
</dbReference>
<dbReference type="PROSITE" id="PS50005">
    <property type="entry name" value="TPR"/>
    <property type="match status" value="2"/>
</dbReference>
<dbReference type="PANTHER" id="PTHR35038">
    <property type="entry name" value="DISSIMILATORY SULFITE REDUCTASE SIRA"/>
    <property type="match status" value="1"/>
</dbReference>
<accession>A0A238VDC3</accession>
<keyword evidence="6" id="KW-1185">Reference proteome</keyword>
<dbReference type="Pfam" id="PF13414">
    <property type="entry name" value="TPR_11"/>
    <property type="match status" value="1"/>
</dbReference>
<dbReference type="InterPro" id="IPR011990">
    <property type="entry name" value="TPR-like_helical_dom_sf"/>
</dbReference>
<dbReference type="InterPro" id="IPR023155">
    <property type="entry name" value="Cyt_c-552/4"/>
</dbReference>
<evidence type="ECO:0000256" key="1">
    <source>
        <dbReference type="ARBA" id="ARBA00022729"/>
    </source>
</evidence>
<dbReference type="PANTHER" id="PTHR35038:SF8">
    <property type="entry name" value="C-TYPE POLYHEME CYTOCHROME OMCC"/>
    <property type="match status" value="1"/>
</dbReference>
<dbReference type="RefSeq" id="WP_089379901.1">
    <property type="nucleotide sequence ID" value="NZ_FZNT01000001.1"/>
</dbReference>
<dbReference type="Pfam" id="PF09699">
    <property type="entry name" value="Paired_CXXCH_1"/>
    <property type="match status" value="1"/>
</dbReference>
<dbReference type="InterPro" id="IPR003321">
    <property type="entry name" value="Cyt_c552"/>
</dbReference>
<protein>
    <submittedName>
        <fullName evidence="5">Tetratricopeptide (TPR) repeat</fullName>
    </submittedName>
</protein>
<dbReference type="Proteomes" id="UP000198384">
    <property type="component" value="Unassembled WGS sequence"/>
</dbReference>
<gene>
    <name evidence="5" type="ORF">SAMN06265371_101235</name>
</gene>
<sequence length="746" mass="86080">MLIQKIKCIIYCLFVLFLSQSCDTKEKKEYTDVHEGVKGDFSEASFVGSESCKSCHETEYALWEKSHHDLAMKLADSVSVLGNFNNSEFIHKGVSHKFFIKDGDYYMNTADKNGEYQDYKIIYTFGFFPLQQYVVEFPNGEYQCSIAAWDSQDNKWFHLQPNYDLAHDEWLNWTGRAMSWNTMCVDCHSTNLKKNYDHTTDTFNTTFSEINVSCEACHGPMSDHNAFYEEHKDNYDGLTPPEMYMPAGLPSKELVDKCARCHSRRSQTTNYFDYKGEFSDHYRVSLPEDPLYYVDGQILDEDYVYGSFVQSKMYQNGVSCRDCHDMHSLKLKKQGNDLCMTCHVPSYNTEEHHFHEVGTDGASCINCHMPGRIYMGNDFRRDHSFRIPRPDQSVKYDVPNACNTCHTDKSKEWASDFVIEKYGPERADHFSDHMLQGFFEDHNQFKVALENQAYPEIIRASALNQYSNGPLTAQELDALSIYLNDPSVLIRNQAVMAFEKTSNSNIKNKIAPLLKDSVRLVRISAASYFNKSFVDETNVPNFKSANKEYLNYMDINADFASGQHSRGIYFQEKGNIEAAIDAYKKAIKIDNRFNRSRINLALIYYQQGLTKESEALYLKVIEQEPEFSYTFYMLGLLYNELGDTNKSMEYLKLACEKVPFNANAFYNYIVMLQQKGDNIEAIKIADKGLKLSPNNERILYVKLVGLLNTNNIQEAYIICSQLIQINPNNENYKQIMNSITQGRTPN</sequence>
<evidence type="ECO:0000313" key="5">
    <source>
        <dbReference type="EMBL" id="SNR32164.1"/>
    </source>
</evidence>
<dbReference type="InterPro" id="IPR051829">
    <property type="entry name" value="Multiheme_Cytochr_ET"/>
</dbReference>
<dbReference type="SUPFAM" id="SSF48695">
    <property type="entry name" value="Multiheme cytochromes"/>
    <property type="match status" value="1"/>
</dbReference>
<evidence type="ECO:0000313" key="6">
    <source>
        <dbReference type="Proteomes" id="UP000198384"/>
    </source>
</evidence>
<dbReference type="InterPro" id="IPR036280">
    <property type="entry name" value="Multihaem_cyt_sf"/>
</dbReference>
<keyword evidence="2" id="KW-0802">TPR repeat</keyword>
<feature type="domain" description="Cytochrome c-552/4" evidence="4">
    <location>
        <begin position="177"/>
        <end position="219"/>
    </location>
</feature>
<dbReference type="Pfam" id="PF13435">
    <property type="entry name" value="Cytochrome_C554"/>
    <property type="match status" value="2"/>
</dbReference>